<dbReference type="Pfam" id="PF04832">
    <property type="entry name" value="SOUL"/>
    <property type="match status" value="1"/>
</dbReference>
<dbReference type="EMBL" id="CM008970">
    <property type="protein sequence ID" value="PNW79241.1"/>
    <property type="molecule type" value="Genomic_DNA"/>
</dbReference>
<feature type="chain" id="PRO_5014418747" description="SOUL heme-binding protein" evidence="3">
    <location>
        <begin position="35"/>
        <end position="354"/>
    </location>
</feature>
<dbReference type="InterPro" id="IPR011256">
    <property type="entry name" value="Reg_factor_effector_dom_sf"/>
</dbReference>
<feature type="signal peptide" evidence="3">
    <location>
        <begin position="1"/>
        <end position="34"/>
    </location>
</feature>
<dbReference type="SUPFAM" id="SSF55136">
    <property type="entry name" value="Probable bacterial effector-binding domain"/>
    <property type="match status" value="1"/>
</dbReference>
<feature type="region of interest" description="Disordered" evidence="2">
    <location>
        <begin position="282"/>
        <end position="354"/>
    </location>
</feature>
<dbReference type="PANTHER" id="PTHR11220">
    <property type="entry name" value="HEME-BINDING PROTEIN-RELATED"/>
    <property type="match status" value="1"/>
</dbReference>
<dbReference type="AlphaFoldDB" id="A0A2K3DFC8"/>
<feature type="compositionally biased region" description="Acidic residues" evidence="2">
    <location>
        <begin position="290"/>
        <end position="314"/>
    </location>
</feature>
<protein>
    <recommendedName>
        <fullName evidence="6">SOUL heme-binding protein</fullName>
    </recommendedName>
</protein>
<name>A0A2K3DFC8_CHLRE</name>
<dbReference type="InParanoid" id="A0A2K3DFC8"/>
<keyword evidence="5" id="KW-1185">Reference proteome</keyword>
<dbReference type="OrthoDB" id="6424451at2759"/>
<dbReference type="PANTHER" id="PTHR11220:SF1">
    <property type="entry name" value="HEME-BINDING PROTEIN 2"/>
    <property type="match status" value="1"/>
</dbReference>
<comment type="similarity">
    <text evidence="1">Belongs to the HEBP family.</text>
</comment>
<evidence type="ECO:0000256" key="2">
    <source>
        <dbReference type="SAM" id="MobiDB-lite"/>
    </source>
</evidence>
<sequence length="354" mass="38249">MALAATRRPAAALLLLLPILLLLTACGGFAAAQAQQQRLQLSPLTESELVQGLATSLAAATPSAKAFAGDAAAADEEEAEAGGGLGPVLCDTLDCPNFKVLDRYEGGVELRRYDPASFVSTVLSLDEEGCIEKAAVAGFQRLIKYNFGDNEDEKKVPMTAPVLYALDVDRKASSRRALRWRDRFSVSFFLPFRYQGSSRSPPRPSNPDVFLVDVREVDVFIRAFDGFATASRIGRVASAFIRDLHDAGHKIDCRTVYVAQYSPPFQPVFRYNEVWILRRRRGRKTSGGDEPVDPSDVDPDQPEAPYDDDDDDDDPARGDGVEGEECGAWLDGDAEAEAAGQGGDGGGWLQAVAA</sequence>
<organism evidence="4 5">
    <name type="scientific">Chlamydomonas reinhardtii</name>
    <name type="common">Chlamydomonas smithii</name>
    <dbReference type="NCBI Taxonomy" id="3055"/>
    <lineage>
        <taxon>Eukaryota</taxon>
        <taxon>Viridiplantae</taxon>
        <taxon>Chlorophyta</taxon>
        <taxon>core chlorophytes</taxon>
        <taxon>Chlorophyceae</taxon>
        <taxon>CS clade</taxon>
        <taxon>Chlamydomonadales</taxon>
        <taxon>Chlamydomonadaceae</taxon>
        <taxon>Chlamydomonas</taxon>
    </lineage>
</organism>
<dbReference type="KEGG" id="cre:CHLRE_09g407350v5"/>
<proteinExistence type="inferred from homology"/>
<dbReference type="GeneID" id="66054859"/>
<evidence type="ECO:0000313" key="5">
    <source>
        <dbReference type="Proteomes" id="UP000006906"/>
    </source>
</evidence>
<dbReference type="PROSITE" id="PS51257">
    <property type="entry name" value="PROKAR_LIPOPROTEIN"/>
    <property type="match status" value="1"/>
</dbReference>
<accession>A0A2K3DFC8</accession>
<dbReference type="Proteomes" id="UP000006906">
    <property type="component" value="Chromosome 9"/>
</dbReference>
<keyword evidence="3" id="KW-0732">Signal</keyword>
<dbReference type="RefSeq" id="XP_042921499.1">
    <property type="nucleotide sequence ID" value="XM_043066203.1"/>
</dbReference>
<reference evidence="4 5" key="1">
    <citation type="journal article" date="2007" name="Science">
        <title>The Chlamydomonas genome reveals the evolution of key animal and plant functions.</title>
        <authorList>
            <person name="Merchant S.S."/>
            <person name="Prochnik S.E."/>
            <person name="Vallon O."/>
            <person name="Harris E.H."/>
            <person name="Karpowicz S.J."/>
            <person name="Witman G.B."/>
            <person name="Terry A."/>
            <person name="Salamov A."/>
            <person name="Fritz-Laylin L.K."/>
            <person name="Marechal-Drouard L."/>
            <person name="Marshall W.F."/>
            <person name="Qu L.H."/>
            <person name="Nelson D.R."/>
            <person name="Sanderfoot A.A."/>
            <person name="Spalding M.H."/>
            <person name="Kapitonov V.V."/>
            <person name="Ren Q."/>
            <person name="Ferris P."/>
            <person name="Lindquist E."/>
            <person name="Shapiro H."/>
            <person name="Lucas S.M."/>
            <person name="Grimwood J."/>
            <person name="Schmutz J."/>
            <person name="Cardol P."/>
            <person name="Cerutti H."/>
            <person name="Chanfreau G."/>
            <person name="Chen C.L."/>
            <person name="Cognat V."/>
            <person name="Croft M.T."/>
            <person name="Dent R."/>
            <person name="Dutcher S."/>
            <person name="Fernandez E."/>
            <person name="Fukuzawa H."/>
            <person name="Gonzalez-Ballester D."/>
            <person name="Gonzalez-Halphen D."/>
            <person name="Hallmann A."/>
            <person name="Hanikenne M."/>
            <person name="Hippler M."/>
            <person name="Inwood W."/>
            <person name="Jabbari K."/>
            <person name="Kalanon M."/>
            <person name="Kuras R."/>
            <person name="Lefebvre P.A."/>
            <person name="Lemaire S.D."/>
            <person name="Lobanov A.V."/>
            <person name="Lohr M."/>
            <person name="Manuell A."/>
            <person name="Meier I."/>
            <person name="Mets L."/>
            <person name="Mittag M."/>
            <person name="Mittelmeier T."/>
            <person name="Moroney J.V."/>
            <person name="Moseley J."/>
            <person name="Napoli C."/>
            <person name="Nedelcu A.M."/>
            <person name="Niyogi K."/>
            <person name="Novoselov S.V."/>
            <person name="Paulsen I.T."/>
            <person name="Pazour G."/>
            <person name="Purton S."/>
            <person name="Ral J.P."/>
            <person name="Riano-Pachon D.M."/>
            <person name="Riekhof W."/>
            <person name="Rymarquis L."/>
            <person name="Schroda M."/>
            <person name="Stern D."/>
            <person name="Umen J."/>
            <person name="Willows R."/>
            <person name="Wilson N."/>
            <person name="Zimmer S.L."/>
            <person name="Allmer J."/>
            <person name="Balk J."/>
            <person name="Bisova K."/>
            <person name="Chen C.J."/>
            <person name="Elias M."/>
            <person name="Gendler K."/>
            <person name="Hauser C."/>
            <person name="Lamb M.R."/>
            <person name="Ledford H."/>
            <person name="Long J.C."/>
            <person name="Minagawa J."/>
            <person name="Page M.D."/>
            <person name="Pan J."/>
            <person name="Pootakham W."/>
            <person name="Roje S."/>
            <person name="Rose A."/>
            <person name="Stahlberg E."/>
            <person name="Terauchi A.M."/>
            <person name="Yang P."/>
            <person name="Ball S."/>
            <person name="Bowler C."/>
            <person name="Dieckmann C.L."/>
            <person name="Gladyshev V.N."/>
            <person name="Green P."/>
            <person name="Jorgensen R."/>
            <person name="Mayfield S."/>
            <person name="Mueller-Roeber B."/>
            <person name="Rajamani S."/>
            <person name="Sayre R.T."/>
            <person name="Brokstein P."/>
            <person name="Dubchak I."/>
            <person name="Goodstein D."/>
            <person name="Hornick L."/>
            <person name="Huang Y.W."/>
            <person name="Jhaveri J."/>
            <person name="Luo Y."/>
            <person name="Martinez D."/>
            <person name="Ngau W.C."/>
            <person name="Otillar B."/>
            <person name="Poliakov A."/>
            <person name="Porter A."/>
            <person name="Szajkowski L."/>
            <person name="Werner G."/>
            <person name="Zhou K."/>
            <person name="Grigoriev I.V."/>
            <person name="Rokhsar D.S."/>
            <person name="Grossman A.R."/>
        </authorList>
    </citation>
    <scope>NUCLEOTIDE SEQUENCE [LARGE SCALE GENOMIC DNA]</scope>
    <source>
        <strain evidence="5">CC-503</strain>
    </source>
</reference>
<dbReference type="Gene3D" id="3.20.80.10">
    <property type="entry name" value="Regulatory factor, effector binding domain"/>
    <property type="match status" value="1"/>
</dbReference>
<evidence type="ECO:0008006" key="6">
    <source>
        <dbReference type="Google" id="ProtNLM"/>
    </source>
</evidence>
<evidence type="ECO:0000256" key="3">
    <source>
        <dbReference type="SAM" id="SignalP"/>
    </source>
</evidence>
<dbReference type="InterPro" id="IPR006917">
    <property type="entry name" value="SOUL_heme-bd"/>
</dbReference>
<dbReference type="FunFam" id="3.20.80.10:FF:000002">
    <property type="entry name" value="Heme-binding protein 2"/>
    <property type="match status" value="1"/>
</dbReference>
<evidence type="ECO:0000256" key="1">
    <source>
        <dbReference type="ARBA" id="ARBA00009817"/>
    </source>
</evidence>
<evidence type="ECO:0000313" key="4">
    <source>
        <dbReference type="EMBL" id="PNW79241.1"/>
    </source>
</evidence>
<dbReference type="Gramene" id="PNW79241">
    <property type="protein sequence ID" value="PNW79241"/>
    <property type="gene ID" value="CHLRE_09g407350v5"/>
</dbReference>
<gene>
    <name evidence="4" type="ORF">CHLRE_09g407350v5</name>
</gene>